<gene>
    <name evidence="1" type="ORF">F2Q68_00032377</name>
</gene>
<name>A0A8S9GBX9_BRACR</name>
<dbReference type="Proteomes" id="UP000712281">
    <property type="component" value="Unassembled WGS sequence"/>
</dbReference>
<dbReference type="EMBL" id="QGKW02002005">
    <property type="protein sequence ID" value="KAF2541836.1"/>
    <property type="molecule type" value="Genomic_DNA"/>
</dbReference>
<dbReference type="AlphaFoldDB" id="A0A8S9GBX9"/>
<accession>A0A8S9GBX9</accession>
<evidence type="ECO:0000313" key="1">
    <source>
        <dbReference type="EMBL" id="KAF2541836.1"/>
    </source>
</evidence>
<organism evidence="1 2">
    <name type="scientific">Brassica cretica</name>
    <name type="common">Mustard</name>
    <dbReference type="NCBI Taxonomy" id="69181"/>
    <lineage>
        <taxon>Eukaryota</taxon>
        <taxon>Viridiplantae</taxon>
        <taxon>Streptophyta</taxon>
        <taxon>Embryophyta</taxon>
        <taxon>Tracheophyta</taxon>
        <taxon>Spermatophyta</taxon>
        <taxon>Magnoliopsida</taxon>
        <taxon>eudicotyledons</taxon>
        <taxon>Gunneridae</taxon>
        <taxon>Pentapetalae</taxon>
        <taxon>rosids</taxon>
        <taxon>malvids</taxon>
        <taxon>Brassicales</taxon>
        <taxon>Brassicaceae</taxon>
        <taxon>Brassiceae</taxon>
        <taxon>Brassica</taxon>
    </lineage>
</organism>
<comment type="caution">
    <text evidence="1">The sequence shown here is derived from an EMBL/GenBank/DDBJ whole genome shotgun (WGS) entry which is preliminary data.</text>
</comment>
<reference evidence="1" key="1">
    <citation type="submission" date="2019-12" db="EMBL/GenBank/DDBJ databases">
        <title>Genome sequencing and annotation of Brassica cretica.</title>
        <authorList>
            <person name="Studholme D.J."/>
            <person name="Sarris P.F."/>
        </authorList>
    </citation>
    <scope>NUCLEOTIDE SEQUENCE</scope>
    <source>
        <strain evidence="1">PFS-001/15</strain>
        <tissue evidence="1">Leaf</tissue>
    </source>
</reference>
<evidence type="ECO:0000313" key="2">
    <source>
        <dbReference type="Proteomes" id="UP000712281"/>
    </source>
</evidence>
<proteinExistence type="predicted"/>
<sequence length="61" mass="6744">MARHLEYAVVSSRPYYSLAPMELPTTEPLLVTHSLPEVVAEPVAAVVVEVKSSFIFIVETE</sequence>
<protein>
    <submittedName>
        <fullName evidence="1">Uncharacterized protein</fullName>
    </submittedName>
</protein>